<accession>A0ACC3A8P5</accession>
<evidence type="ECO:0000313" key="2">
    <source>
        <dbReference type="Proteomes" id="UP001172386"/>
    </source>
</evidence>
<proteinExistence type="predicted"/>
<dbReference type="Proteomes" id="UP001172386">
    <property type="component" value="Unassembled WGS sequence"/>
</dbReference>
<name>A0ACC3A8P5_9EURO</name>
<keyword evidence="2" id="KW-1185">Reference proteome</keyword>
<sequence length="298" mass="33821">MANQENGTTPKQDTYLLTRNTNESLRLTAQHYFLTQRQGWLIHPRIQEALKDIPNQQIADLATGTGIWALEVASLLPNAHVTGLDISSAQFPPDWSRPKNVTFGLLDLLEEVPESYRSRFDFVHVRLLLSAGPAVDKSVFITHFSQFLKPGGWLQWDELTYPNMQTVIHDPVTNKTMIEDMANHVIFKAVKVVDMKTKVQWFSPSESFAAALTRDKAEFCEAWSAYIPVKMWVSGIETNVAVAVMIQMTDMISKFFGRDNPEALKQLEEAKEQVKKESSEEGVGYAFNWWVGVARRSL</sequence>
<comment type="caution">
    <text evidence="1">The sequence shown here is derived from an EMBL/GenBank/DDBJ whole genome shotgun (WGS) entry which is preliminary data.</text>
</comment>
<gene>
    <name evidence="1" type="ORF">H2198_004499</name>
</gene>
<reference evidence="1" key="1">
    <citation type="submission" date="2022-10" db="EMBL/GenBank/DDBJ databases">
        <title>Culturing micro-colonial fungi from biological soil crusts in the Mojave desert and describing Neophaeococcomyces mojavensis, and introducing the new genera and species Taxawa tesnikishii.</title>
        <authorList>
            <person name="Kurbessoian T."/>
            <person name="Stajich J.E."/>
        </authorList>
    </citation>
    <scope>NUCLEOTIDE SEQUENCE</scope>
    <source>
        <strain evidence="1">JES_112</strain>
    </source>
</reference>
<dbReference type="EMBL" id="JAPDRQ010000068">
    <property type="protein sequence ID" value="KAJ9657141.1"/>
    <property type="molecule type" value="Genomic_DNA"/>
</dbReference>
<evidence type="ECO:0000313" key="1">
    <source>
        <dbReference type="EMBL" id="KAJ9657141.1"/>
    </source>
</evidence>
<protein>
    <submittedName>
        <fullName evidence="1">Uncharacterized protein</fullName>
    </submittedName>
</protein>
<organism evidence="1 2">
    <name type="scientific">Neophaeococcomyces mojaviensis</name>
    <dbReference type="NCBI Taxonomy" id="3383035"/>
    <lineage>
        <taxon>Eukaryota</taxon>
        <taxon>Fungi</taxon>
        <taxon>Dikarya</taxon>
        <taxon>Ascomycota</taxon>
        <taxon>Pezizomycotina</taxon>
        <taxon>Eurotiomycetes</taxon>
        <taxon>Chaetothyriomycetidae</taxon>
        <taxon>Chaetothyriales</taxon>
        <taxon>Chaetothyriales incertae sedis</taxon>
        <taxon>Neophaeococcomyces</taxon>
    </lineage>
</organism>